<dbReference type="PANTHER" id="PTHR42709:SF6">
    <property type="entry name" value="UNDECAPRENYL PHOSPHATE TRANSPORTER A"/>
    <property type="match status" value="1"/>
</dbReference>
<sequence length="230" mass="25897">MRFLKLLLTWDIVIPLVGLIVYGLIVFSLKGTFPSGQELVENFGAIYARYGYKILFLSALLETLVLVNFLIPGQLAMVLGIVFARTGQINLEMVVAMIVLGACLGYFIDYCLGWFGFQELLKKLNLEQYVVKTEKQIKKWGAKALVLGFIHANVGTFTSLAAGVIQINVWRFMMIAILSTLFWTSAWSLLIYTFGDIFINLFTRYTPLVLVIFLGVVVLLKLFNGEKNKS</sequence>
<feature type="transmembrane region" description="Helical" evidence="6">
    <location>
        <begin position="172"/>
        <end position="193"/>
    </location>
</feature>
<dbReference type="InterPro" id="IPR051311">
    <property type="entry name" value="DedA_domain"/>
</dbReference>
<feature type="domain" description="VTT" evidence="7">
    <location>
        <begin position="75"/>
        <end position="192"/>
    </location>
</feature>
<evidence type="ECO:0000259" key="7">
    <source>
        <dbReference type="Pfam" id="PF09335"/>
    </source>
</evidence>
<evidence type="ECO:0000313" key="9">
    <source>
        <dbReference type="Proteomes" id="UP000177328"/>
    </source>
</evidence>
<dbReference type="AlphaFoldDB" id="A0A1F5KIC6"/>
<comment type="caution">
    <text evidence="8">The sequence shown here is derived from an EMBL/GenBank/DDBJ whole genome shotgun (WGS) entry which is preliminary data.</text>
</comment>
<keyword evidence="5 6" id="KW-0472">Membrane</keyword>
<dbReference type="PANTHER" id="PTHR42709">
    <property type="entry name" value="ALKALINE PHOSPHATASE LIKE PROTEIN"/>
    <property type="match status" value="1"/>
</dbReference>
<keyword evidence="4 6" id="KW-1133">Transmembrane helix</keyword>
<evidence type="ECO:0000313" key="8">
    <source>
        <dbReference type="EMBL" id="OGE40555.1"/>
    </source>
</evidence>
<feature type="transmembrane region" description="Helical" evidence="6">
    <location>
        <begin position="205"/>
        <end position="223"/>
    </location>
</feature>
<dbReference type="EMBL" id="MFDD01000008">
    <property type="protein sequence ID" value="OGE40555.1"/>
    <property type="molecule type" value="Genomic_DNA"/>
</dbReference>
<accession>A0A1F5KIC6</accession>
<keyword evidence="3 6" id="KW-0812">Transmembrane</keyword>
<organism evidence="8 9">
    <name type="scientific">Candidatus Daviesbacteria bacterium RIFCSPHIGHO2_02_FULL_43_12</name>
    <dbReference type="NCBI Taxonomy" id="1797776"/>
    <lineage>
        <taxon>Bacteria</taxon>
        <taxon>Candidatus Daviesiibacteriota</taxon>
    </lineage>
</organism>
<feature type="transmembrane region" description="Helical" evidence="6">
    <location>
        <begin position="7"/>
        <end position="29"/>
    </location>
</feature>
<evidence type="ECO:0000256" key="5">
    <source>
        <dbReference type="ARBA" id="ARBA00023136"/>
    </source>
</evidence>
<proteinExistence type="predicted"/>
<dbReference type="Proteomes" id="UP000177328">
    <property type="component" value="Unassembled WGS sequence"/>
</dbReference>
<evidence type="ECO:0000256" key="4">
    <source>
        <dbReference type="ARBA" id="ARBA00022989"/>
    </source>
</evidence>
<protein>
    <recommendedName>
        <fullName evidence="7">VTT domain-containing protein</fullName>
    </recommendedName>
</protein>
<gene>
    <name evidence="8" type="ORF">A3D25_00345</name>
</gene>
<evidence type="ECO:0000256" key="2">
    <source>
        <dbReference type="ARBA" id="ARBA00022475"/>
    </source>
</evidence>
<name>A0A1F5KIC6_9BACT</name>
<evidence type="ECO:0000256" key="3">
    <source>
        <dbReference type="ARBA" id="ARBA00022692"/>
    </source>
</evidence>
<dbReference type="InterPro" id="IPR032816">
    <property type="entry name" value="VTT_dom"/>
</dbReference>
<dbReference type="Pfam" id="PF09335">
    <property type="entry name" value="VTT_dom"/>
    <property type="match status" value="1"/>
</dbReference>
<dbReference type="GO" id="GO:0005886">
    <property type="term" value="C:plasma membrane"/>
    <property type="evidence" value="ECO:0007669"/>
    <property type="project" value="UniProtKB-SubCell"/>
</dbReference>
<evidence type="ECO:0000256" key="1">
    <source>
        <dbReference type="ARBA" id="ARBA00004651"/>
    </source>
</evidence>
<reference evidence="8 9" key="1">
    <citation type="journal article" date="2016" name="Nat. Commun.">
        <title>Thousands of microbial genomes shed light on interconnected biogeochemical processes in an aquifer system.</title>
        <authorList>
            <person name="Anantharaman K."/>
            <person name="Brown C.T."/>
            <person name="Hug L.A."/>
            <person name="Sharon I."/>
            <person name="Castelle C.J."/>
            <person name="Probst A.J."/>
            <person name="Thomas B.C."/>
            <person name="Singh A."/>
            <person name="Wilkins M.J."/>
            <person name="Karaoz U."/>
            <person name="Brodie E.L."/>
            <person name="Williams K.H."/>
            <person name="Hubbard S.S."/>
            <person name="Banfield J.F."/>
        </authorList>
    </citation>
    <scope>NUCLEOTIDE SEQUENCE [LARGE SCALE GENOMIC DNA]</scope>
</reference>
<feature type="transmembrane region" description="Helical" evidence="6">
    <location>
        <begin position="54"/>
        <end position="82"/>
    </location>
</feature>
<feature type="transmembrane region" description="Helical" evidence="6">
    <location>
        <begin position="144"/>
        <end position="165"/>
    </location>
</feature>
<evidence type="ECO:0000256" key="6">
    <source>
        <dbReference type="SAM" id="Phobius"/>
    </source>
</evidence>
<feature type="transmembrane region" description="Helical" evidence="6">
    <location>
        <begin position="94"/>
        <end position="117"/>
    </location>
</feature>
<keyword evidence="2" id="KW-1003">Cell membrane</keyword>
<comment type="subcellular location">
    <subcellularLocation>
        <location evidence="1">Cell membrane</location>
        <topology evidence="1">Multi-pass membrane protein</topology>
    </subcellularLocation>
</comment>